<sequence>MKTITAEPYLDIHCGLGEGPFWEENKNVLRFVDIMNKSIWYVDLTVGPASARHHEYEYSIGVTCDLEGVEDKILFGGKHGVGVAEKHSSKYRYIQRFWTPEEVEKGNEERMRANDGAIDSQGRFWVSAFNDPSITKLEPVGVLFRLDTDGSFHRMVEGLTIPNGTSWSLDDKTMYFTDSGAQTIYAYDFDAATGNISNKRVFFRVEEEGCAPDGHAMDVEGNIWVAIWGGWKVVRVNPEGKVTAEIKVPTRCPTCAVIAGEDIYITSEADPEVDKYPESKRYSGGVFKAYIGIPGKRPNKARVPIGRK</sequence>
<proteinExistence type="inferred from homology"/>
<comment type="cofactor">
    <cofactor evidence="3">
        <name>Zn(2+)</name>
        <dbReference type="ChEBI" id="CHEBI:29105"/>
    </cofactor>
    <text evidence="3">Binds 1 divalent metal cation per subunit.</text>
</comment>
<dbReference type="InterPro" id="IPR013658">
    <property type="entry name" value="SGL"/>
</dbReference>
<feature type="binding site" evidence="3">
    <location>
        <position position="163"/>
    </location>
    <ligand>
        <name>a divalent metal cation</name>
        <dbReference type="ChEBI" id="CHEBI:60240"/>
    </ligand>
</feature>
<name>A0A443I6I0_BYSSP</name>
<comment type="similarity">
    <text evidence="1">Belongs to the SMP-30/CGR1 family.</text>
</comment>
<feature type="active site" description="Proton donor/acceptor" evidence="2">
    <location>
        <position position="213"/>
    </location>
</feature>
<feature type="binding site" evidence="3">
    <location>
        <position position="213"/>
    </location>
    <ligand>
        <name>a divalent metal cation</name>
        <dbReference type="ChEBI" id="CHEBI:60240"/>
    </ligand>
</feature>
<evidence type="ECO:0000259" key="4">
    <source>
        <dbReference type="Pfam" id="PF08450"/>
    </source>
</evidence>
<dbReference type="RefSeq" id="XP_028489365.1">
    <property type="nucleotide sequence ID" value="XM_028627542.1"/>
</dbReference>
<dbReference type="GO" id="GO:0005509">
    <property type="term" value="F:calcium ion binding"/>
    <property type="evidence" value="ECO:0007669"/>
    <property type="project" value="TreeGrafter"/>
</dbReference>
<accession>A0A443I6I0</accession>
<reference evidence="5 6" key="1">
    <citation type="journal article" date="2018" name="Front. Microbiol.">
        <title>Genomic and genetic insights into a cosmopolitan fungus, Paecilomyces variotii (Eurotiales).</title>
        <authorList>
            <person name="Urquhart A.S."/>
            <person name="Mondo S.J."/>
            <person name="Makela M.R."/>
            <person name="Hane J.K."/>
            <person name="Wiebenga A."/>
            <person name="He G."/>
            <person name="Mihaltcheva S."/>
            <person name="Pangilinan J."/>
            <person name="Lipzen A."/>
            <person name="Barry K."/>
            <person name="de Vries R.P."/>
            <person name="Grigoriev I.V."/>
            <person name="Idnurm A."/>
        </authorList>
    </citation>
    <scope>NUCLEOTIDE SEQUENCE [LARGE SCALE GENOMIC DNA]</scope>
    <source>
        <strain evidence="5 6">CBS 101075</strain>
    </source>
</reference>
<gene>
    <name evidence="5" type="ORF">C8Q69DRAFT_34089</name>
</gene>
<protein>
    <recommendedName>
        <fullName evidence="4">SMP-30/Gluconolactonase/LRE-like region domain-containing protein</fullName>
    </recommendedName>
</protein>
<evidence type="ECO:0000256" key="1">
    <source>
        <dbReference type="ARBA" id="ARBA00008853"/>
    </source>
</evidence>
<feature type="binding site" evidence="3">
    <location>
        <position position="112"/>
    </location>
    <ligand>
        <name>substrate</name>
    </ligand>
</feature>
<evidence type="ECO:0000313" key="6">
    <source>
        <dbReference type="Proteomes" id="UP000283841"/>
    </source>
</evidence>
<keyword evidence="6" id="KW-1185">Reference proteome</keyword>
<dbReference type="EMBL" id="RCNU01000001">
    <property type="protein sequence ID" value="RWQ99720.1"/>
    <property type="molecule type" value="Genomic_DNA"/>
</dbReference>
<dbReference type="VEuPathDB" id="FungiDB:C8Q69DRAFT_34089"/>
<dbReference type="PRINTS" id="PR01790">
    <property type="entry name" value="SMP30FAMILY"/>
</dbReference>
<dbReference type="Pfam" id="PF08450">
    <property type="entry name" value="SGL"/>
    <property type="match status" value="1"/>
</dbReference>
<dbReference type="GO" id="GO:0004341">
    <property type="term" value="F:gluconolactonase activity"/>
    <property type="evidence" value="ECO:0007669"/>
    <property type="project" value="TreeGrafter"/>
</dbReference>
<dbReference type="STRING" id="264951.A0A443I6I0"/>
<dbReference type="AlphaFoldDB" id="A0A443I6I0"/>
<evidence type="ECO:0000313" key="5">
    <source>
        <dbReference type="EMBL" id="RWQ99720.1"/>
    </source>
</evidence>
<organism evidence="5 6">
    <name type="scientific">Byssochlamys spectabilis</name>
    <name type="common">Paecilomyces variotii</name>
    <dbReference type="NCBI Taxonomy" id="264951"/>
    <lineage>
        <taxon>Eukaryota</taxon>
        <taxon>Fungi</taxon>
        <taxon>Dikarya</taxon>
        <taxon>Ascomycota</taxon>
        <taxon>Pezizomycotina</taxon>
        <taxon>Eurotiomycetes</taxon>
        <taxon>Eurotiomycetidae</taxon>
        <taxon>Eurotiales</taxon>
        <taxon>Thermoascaceae</taxon>
        <taxon>Paecilomyces</taxon>
    </lineage>
</organism>
<dbReference type="PANTHER" id="PTHR10907:SF47">
    <property type="entry name" value="REGUCALCIN"/>
    <property type="match status" value="1"/>
</dbReference>
<evidence type="ECO:0000256" key="2">
    <source>
        <dbReference type="PIRSR" id="PIRSR605511-1"/>
    </source>
</evidence>
<comment type="caution">
    <text evidence="5">The sequence shown here is derived from an EMBL/GenBank/DDBJ whole genome shotgun (WGS) entry which is preliminary data.</text>
</comment>
<dbReference type="SUPFAM" id="SSF63829">
    <property type="entry name" value="Calcium-dependent phosphotriesterase"/>
    <property type="match status" value="1"/>
</dbReference>
<keyword evidence="3" id="KW-0479">Metal-binding</keyword>
<dbReference type="InterPro" id="IPR011042">
    <property type="entry name" value="6-blade_b-propeller_TolB-like"/>
</dbReference>
<feature type="domain" description="SMP-30/Gluconolactonase/LRE-like region" evidence="4">
    <location>
        <begin position="16"/>
        <end position="267"/>
    </location>
</feature>
<evidence type="ECO:0000256" key="3">
    <source>
        <dbReference type="PIRSR" id="PIRSR605511-2"/>
    </source>
</evidence>
<dbReference type="Proteomes" id="UP000283841">
    <property type="component" value="Unassembled WGS sequence"/>
</dbReference>
<dbReference type="Gene3D" id="2.120.10.30">
    <property type="entry name" value="TolB, C-terminal domain"/>
    <property type="match status" value="1"/>
</dbReference>
<dbReference type="PANTHER" id="PTHR10907">
    <property type="entry name" value="REGUCALCIN"/>
    <property type="match status" value="1"/>
</dbReference>
<keyword evidence="3" id="KW-0862">Zinc</keyword>
<dbReference type="InterPro" id="IPR005511">
    <property type="entry name" value="SMP-30"/>
</dbReference>
<dbReference type="GeneID" id="39596819"/>
<feature type="binding site" evidence="3">
    <location>
        <position position="114"/>
    </location>
    <ligand>
        <name>substrate</name>
    </ligand>
</feature>
<feature type="binding site" evidence="3">
    <location>
        <position position="18"/>
    </location>
    <ligand>
        <name>a divalent metal cation</name>
        <dbReference type="ChEBI" id="CHEBI:60240"/>
    </ligand>
</feature>